<dbReference type="GO" id="GO:0030686">
    <property type="term" value="C:90S preribosome"/>
    <property type="evidence" value="ECO:0007669"/>
    <property type="project" value="TreeGrafter"/>
</dbReference>
<feature type="domain" description="Kri1-like C-terminal" evidence="5">
    <location>
        <begin position="511"/>
        <end position="599"/>
    </location>
</feature>
<feature type="compositionally biased region" description="Basic and acidic residues" evidence="4">
    <location>
        <begin position="625"/>
        <end position="635"/>
    </location>
</feature>
<feature type="region of interest" description="Disordered" evidence="4">
    <location>
        <begin position="614"/>
        <end position="734"/>
    </location>
</feature>
<proteinExistence type="inferred from homology"/>
<keyword evidence="3" id="KW-0175">Coiled coil</keyword>
<feature type="compositionally biased region" description="Basic and acidic residues" evidence="4">
    <location>
        <begin position="25"/>
        <end position="39"/>
    </location>
</feature>
<dbReference type="Pfam" id="PF05178">
    <property type="entry name" value="Kri1"/>
    <property type="match status" value="1"/>
</dbReference>
<dbReference type="Proteomes" id="UP000465112">
    <property type="component" value="Chromosome 15"/>
</dbReference>
<feature type="compositionally biased region" description="Basic and acidic residues" evidence="4">
    <location>
        <begin position="191"/>
        <end position="200"/>
    </location>
</feature>
<dbReference type="EMBL" id="VHII01000015">
    <property type="protein sequence ID" value="KAF1379117.1"/>
    <property type="molecule type" value="Genomic_DNA"/>
</dbReference>
<organism evidence="6 7">
    <name type="scientific">Perca fluviatilis</name>
    <name type="common">European perch</name>
    <dbReference type="NCBI Taxonomy" id="8168"/>
    <lineage>
        <taxon>Eukaryota</taxon>
        <taxon>Metazoa</taxon>
        <taxon>Chordata</taxon>
        <taxon>Craniata</taxon>
        <taxon>Vertebrata</taxon>
        <taxon>Euteleostomi</taxon>
        <taxon>Actinopterygii</taxon>
        <taxon>Neopterygii</taxon>
        <taxon>Teleostei</taxon>
        <taxon>Neoteleostei</taxon>
        <taxon>Acanthomorphata</taxon>
        <taxon>Eupercaria</taxon>
        <taxon>Perciformes</taxon>
        <taxon>Percoidei</taxon>
        <taxon>Percidae</taxon>
        <taxon>Percinae</taxon>
        <taxon>Perca</taxon>
    </lineage>
</organism>
<keyword evidence="7" id="KW-1185">Reference proteome</keyword>
<dbReference type="AlphaFoldDB" id="A0A6A5DVT0"/>
<reference evidence="6 7" key="1">
    <citation type="submission" date="2019-06" db="EMBL/GenBank/DDBJ databases">
        <title>A chromosome-scale genome assembly of the European perch, Perca fluviatilis.</title>
        <authorList>
            <person name="Roques C."/>
            <person name="Zahm M."/>
            <person name="Cabau C."/>
            <person name="Klopp C."/>
            <person name="Bouchez O."/>
            <person name="Donnadieu C."/>
            <person name="Kuhl H."/>
            <person name="Gislard M."/>
            <person name="Guendouz S."/>
            <person name="Journot L."/>
            <person name="Haffray P."/>
            <person name="Bestin A."/>
            <person name="Morvezen R."/>
            <person name="Feron R."/>
            <person name="Wen M."/>
            <person name="Jouanno E."/>
            <person name="Herpin A."/>
            <person name="Schartl M."/>
            <person name="Postlethwait J."/>
            <person name="Schaerlinger B."/>
            <person name="Chardard D."/>
            <person name="Lecocq T."/>
            <person name="Poncet C."/>
            <person name="Jaffrelo L."/>
            <person name="Lampietro C."/>
            <person name="Guiguen Y."/>
        </authorList>
    </citation>
    <scope>NUCLEOTIDE SEQUENCE [LARGE SCALE GENOMIC DNA]</scope>
    <source>
        <tissue evidence="6">Blood</tissue>
    </source>
</reference>
<feature type="compositionally biased region" description="Acidic residues" evidence="4">
    <location>
        <begin position="429"/>
        <end position="441"/>
    </location>
</feature>
<feature type="region of interest" description="Disordered" evidence="4">
    <location>
        <begin position="85"/>
        <end position="105"/>
    </location>
</feature>
<feature type="compositionally biased region" description="Basic and acidic residues" evidence="4">
    <location>
        <begin position="699"/>
        <end position="712"/>
    </location>
</feature>
<protein>
    <recommendedName>
        <fullName evidence="2">Protein KRI1 homolog</fullName>
    </recommendedName>
</protein>
<dbReference type="InterPro" id="IPR013252">
    <property type="entry name" value="Ndc80_Spc24"/>
</dbReference>
<dbReference type="PANTHER" id="PTHR14490:SF5">
    <property type="entry name" value="PROTEIN KRI1 HOMOLOG"/>
    <property type="match status" value="1"/>
</dbReference>
<dbReference type="InterPro" id="IPR018034">
    <property type="entry name" value="Kri1"/>
</dbReference>
<dbReference type="Pfam" id="PF12936">
    <property type="entry name" value="Kri1_C"/>
    <property type="match status" value="1"/>
</dbReference>
<dbReference type="PANTHER" id="PTHR14490">
    <property type="entry name" value="ZINC FINGER, ZZ TYPE"/>
    <property type="match status" value="1"/>
</dbReference>
<feature type="compositionally biased region" description="Basic and acidic residues" evidence="4">
    <location>
        <begin position="317"/>
        <end position="349"/>
    </location>
</feature>
<comment type="similarity">
    <text evidence="1">Belongs to the KRI1 family.</text>
</comment>
<feature type="compositionally biased region" description="Acidic residues" evidence="4">
    <location>
        <begin position="402"/>
        <end position="417"/>
    </location>
</feature>
<evidence type="ECO:0000256" key="2">
    <source>
        <dbReference type="ARBA" id="ARBA00017294"/>
    </source>
</evidence>
<feature type="coiled-coil region" evidence="3">
    <location>
        <begin position="861"/>
        <end position="940"/>
    </location>
</feature>
<name>A0A6A5DVT0_PERFL</name>
<evidence type="ECO:0000256" key="3">
    <source>
        <dbReference type="SAM" id="Coils"/>
    </source>
</evidence>
<feature type="region of interest" description="Disordered" evidence="4">
    <location>
        <begin position="402"/>
        <end position="494"/>
    </location>
</feature>
<feature type="compositionally biased region" description="Basic residues" evidence="4">
    <location>
        <begin position="466"/>
        <end position="478"/>
    </location>
</feature>
<dbReference type="GO" id="GO:0000447">
    <property type="term" value="P:endonucleolytic cleavage in ITS1 to separate SSU-rRNA from 5.8S rRNA and LSU-rRNA from tricistronic rRNA transcript (SSU-rRNA, 5.8S rRNA, LSU-rRNA)"/>
    <property type="evidence" value="ECO:0007669"/>
    <property type="project" value="TreeGrafter"/>
</dbReference>
<accession>A0A6A5DVT0</accession>
<sequence length="1006" mass="118054">MSGKSELKINSGFAQKYEKYRQKEELQRLKDRYGDRADESDSESSESSSGDSEVELDPEVERDFYRTLSLLKKKDPKIYEADAKFYSEDASTSNEKPSTSKTAVKPMYLKDYERIVILEKEGKYEDDDDSDDEEAAAKRIERAASPSYIQEQRELKQSFRKFIQDSDDDDDDDDKDSGREGPSKLLIRRIKTQEEKDKEEADYVDWLKGQADLEGPEEVKDMKYLRDYWNDPELDERERFLRDYVLNKGYLDDADGDDERIPTYEEVVQDDVDDSEEEGETFLERQADFERSYNFRFEEPDAQRVKTYPRSIATSVRSKDDRRKRKREEVKERKDKEKEQKREQLKQLKNLKRNEIMEKLKKLQELTGNEQLAFSQTDLEGDFDPQQHDQLMQKFFGNEYYGEEEEGKPQFDDDELDEHWNWDTWTGEEREEDGDEEEQEYDASGAHCEDENFIMDADYDPNQHTASKKKKKKERKKMKKEDLPQSGKKKKKSHFAEVITKNKPVFDPQEKSFEQYLDEYYKLDYEDIIDDLPCRFRYRQVLANDFGLSTDEILSANDTELNRWCSLKKTCMFRSDKEETSDLKNYIIKAQNEKRKKEILSSVYSEEDKELAEAKTKVGKKRRDHLKDAEKRDGATAEDGASILDSAEETVVQALRQAGGEAEEASEEEEEEEEILIPKKKMKREEEPQTAVSAVAAADKADEVENRTERPKWSKKKHKPSGGRLISGTGGVRIGGREFSRQRLKAYGLNPKRLFFRQLGRQKRKAQEKKEKQKNKERKQKRRAPLRAQSGFESWERKELYAVSVTTMADGNKLRDLEEAGEVLVAYIKNSELEKLRQVKDEHQAFFDKHAETKKIVKQILKDVTQLEESVSQKLINMEEEKMQREAELESLEEQLKQCTAQSQMTDSELQFVQRELERLRTSEHELETLQNEVDEDTTEVIPSAVYVAQLYQHITKIKWEYDTPPNILKGVHYGADLATPIDIDTSVRSRREVSDQLWGFVSTEW</sequence>
<evidence type="ECO:0000256" key="4">
    <source>
        <dbReference type="SAM" id="MobiDB-lite"/>
    </source>
</evidence>
<feature type="compositionally biased region" description="Acidic residues" evidence="4">
    <location>
        <begin position="165"/>
        <end position="175"/>
    </location>
</feature>
<gene>
    <name evidence="6" type="ORF">PFLUV_G00172740</name>
</gene>
<feature type="compositionally biased region" description="Basic residues" evidence="4">
    <location>
        <begin position="760"/>
        <end position="785"/>
    </location>
</feature>
<feature type="region of interest" description="Disordered" evidence="4">
    <location>
        <begin position="120"/>
        <end position="200"/>
    </location>
</feature>
<feature type="region of interest" description="Disordered" evidence="4">
    <location>
        <begin position="304"/>
        <end position="349"/>
    </location>
</feature>
<dbReference type="InterPro" id="IPR024626">
    <property type="entry name" value="Kri1-like_C"/>
</dbReference>
<dbReference type="Pfam" id="PF08286">
    <property type="entry name" value="Spc24"/>
    <property type="match status" value="1"/>
</dbReference>
<evidence type="ECO:0000256" key="1">
    <source>
        <dbReference type="ARBA" id="ARBA00007473"/>
    </source>
</evidence>
<feature type="compositionally biased region" description="Polar residues" evidence="4">
    <location>
        <begin position="89"/>
        <end position="102"/>
    </location>
</feature>
<evidence type="ECO:0000259" key="5">
    <source>
        <dbReference type="Pfam" id="PF12936"/>
    </source>
</evidence>
<dbReference type="Gene3D" id="3.30.160.570">
    <property type="entry name" value="Ncd80 complex, Spc24 subunit"/>
    <property type="match status" value="1"/>
</dbReference>
<feature type="compositionally biased region" description="Acidic residues" evidence="4">
    <location>
        <begin position="661"/>
        <end position="675"/>
    </location>
</feature>
<evidence type="ECO:0000313" key="7">
    <source>
        <dbReference type="Proteomes" id="UP000465112"/>
    </source>
</evidence>
<feature type="compositionally biased region" description="Acidic residues" evidence="4">
    <location>
        <begin position="124"/>
        <end position="134"/>
    </location>
</feature>
<feature type="region of interest" description="Disordered" evidence="4">
    <location>
        <begin position="25"/>
        <end position="60"/>
    </location>
</feature>
<feature type="region of interest" description="Disordered" evidence="4">
    <location>
        <begin position="758"/>
        <end position="788"/>
    </location>
</feature>
<dbReference type="GO" id="GO:0005730">
    <property type="term" value="C:nucleolus"/>
    <property type="evidence" value="ECO:0007669"/>
    <property type="project" value="TreeGrafter"/>
</dbReference>
<comment type="caution">
    <text evidence="6">The sequence shown here is derived from an EMBL/GenBank/DDBJ whole genome shotgun (WGS) entry which is preliminary data.</text>
</comment>
<evidence type="ECO:0000313" key="6">
    <source>
        <dbReference type="EMBL" id="KAF1379117.1"/>
    </source>
</evidence>